<keyword evidence="4" id="KW-0804">Transcription</keyword>
<dbReference type="InterPro" id="IPR012074">
    <property type="entry name" value="GAF_ANTAR"/>
</dbReference>
<keyword evidence="1" id="KW-0808">Transferase</keyword>
<evidence type="ECO:0000313" key="7">
    <source>
        <dbReference type="Proteomes" id="UP000017746"/>
    </source>
</evidence>
<dbReference type="EMBL" id="CP006272">
    <property type="protein sequence ID" value="AGZ43857.1"/>
    <property type="molecule type" value="Genomic_DNA"/>
</dbReference>
<keyword evidence="2" id="KW-0418">Kinase</keyword>
<dbReference type="STRING" id="1246995.AFR_27980"/>
<dbReference type="SUPFAM" id="SSF55781">
    <property type="entry name" value="GAF domain-like"/>
    <property type="match status" value="1"/>
</dbReference>
<protein>
    <recommendedName>
        <fullName evidence="5">ANTAR domain-containing protein</fullName>
    </recommendedName>
</protein>
<keyword evidence="7" id="KW-1185">Reference proteome</keyword>
<dbReference type="RefSeq" id="WP_023560194.1">
    <property type="nucleotide sequence ID" value="NC_022657.1"/>
</dbReference>
<accession>U5W4B2</accession>
<dbReference type="GO" id="GO:0003723">
    <property type="term" value="F:RNA binding"/>
    <property type="evidence" value="ECO:0007669"/>
    <property type="project" value="InterPro"/>
</dbReference>
<dbReference type="PIRSF" id="PIRSF036625">
    <property type="entry name" value="GAF_ANTAR"/>
    <property type="match status" value="1"/>
</dbReference>
<keyword evidence="3" id="KW-0805">Transcription regulation</keyword>
<dbReference type="KEGG" id="afs:AFR_27980"/>
<organism evidence="6 7">
    <name type="scientific">Actinoplanes friuliensis DSM 7358</name>
    <dbReference type="NCBI Taxonomy" id="1246995"/>
    <lineage>
        <taxon>Bacteria</taxon>
        <taxon>Bacillati</taxon>
        <taxon>Actinomycetota</taxon>
        <taxon>Actinomycetes</taxon>
        <taxon>Micromonosporales</taxon>
        <taxon>Micromonosporaceae</taxon>
        <taxon>Actinoplanes</taxon>
    </lineage>
</organism>
<dbReference type="Pfam" id="PF03861">
    <property type="entry name" value="ANTAR"/>
    <property type="match status" value="1"/>
</dbReference>
<name>U5W4B2_9ACTN</name>
<dbReference type="Proteomes" id="UP000017746">
    <property type="component" value="Chromosome"/>
</dbReference>
<proteinExistence type="predicted"/>
<evidence type="ECO:0000313" key="6">
    <source>
        <dbReference type="EMBL" id="AGZ43857.1"/>
    </source>
</evidence>
<dbReference type="PATRIC" id="fig|1246995.3.peg.5672"/>
<dbReference type="InterPro" id="IPR036388">
    <property type="entry name" value="WH-like_DNA-bd_sf"/>
</dbReference>
<feature type="domain" description="ANTAR" evidence="5">
    <location>
        <begin position="169"/>
        <end position="230"/>
    </location>
</feature>
<evidence type="ECO:0000259" key="5">
    <source>
        <dbReference type="PROSITE" id="PS50921"/>
    </source>
</evidence>
<evidence type="ECO:0000256" key="1">
    <source>
        <dbReference type="ARBA" id="ARBA00022679"/>
    </source>
</evidence>
<dbReference type="Gene3D" id="1.10.10.10">
    <property type="entry name" value="Winged helix-like DNA-binding domain superfamily/Winged helix DNA-binding domain"/>
    <property type="match status" value="1"/>
</dbReference>
<dbReference type="SMART" id="SM00065">
    <property type="entry name" value="GAF"/>
    <property type="match status" value="1"/>
</dbReference>
<dbReference type="eggNOG" id="COG2203">
    <property type="taxonomic scope" value="Bacteria"/>
</dbReference>
<dbReference type="InterPro" id="IPR029016">
    <property type="entry name" value="GAF-like_dom_sf"/>
</dbReference>
<evidence type="ECO:0000256" key="2">
    <source>
        <dbReference type="ARBA" id="ARBA00022777"/>
    </source>
</evidence>
<dbReference type="InterPro" id="IPR003018">
    <property type="entry name" value="GAF"/>
</dbReference>
<dbReference type="GO" id="GO:0016301">
    <property type="term" value="F:kinase activity"/>
    <property type="evidence" value="ECO:0007669"/>
    <property type="project" value="UniProtKB-KW"/>
</dbReference>
<dbReference type="Gene3D" id="3.30.450.40">
    <property type="match status" value="1"/>
</dbReference>
<evidence type="ECO:0000256" key="4">
    <source>
        <dbReference type="ARBA" id="ARBA00023163"/>
    </source>
</evidence>
<evidence type="ECO:0000256" key="3">
    <source>
        <dbReference type="ARBA" id="ARBA00023015"/>
    </source>
</evidence>
<dbReference type="InterPro" id="IPR005561">
    <property type="entry name" value="ANTAR"/>
</dbReference>
<dbReference type="InterPro" id="IPR011006">
    <property type="entry name" value="CheY-like_superfamily"/>
</dbReference>
<reference evidence="6 7" key="1">
    <citation type="journal article" date="2014" name="J. Biotechnol.">
        <title>Complete genome sequence of the actinobacterium Actinoplanes friuliensis HAG 010964, producer of the lipopeptide antibiotic friulimycin.</title>
        <authorList>
            <person name="Ruckert C."/>
            <person name="Szczepanowski R."/>
            <person name="Albersmeier A."/>
            <person name="Goesmann A."/>
            <person name="Fischer N."/>
            <person name="Steinkamper A."/>
            <person name="Puhler A."/>
            <person name="Biener R."/>
            <person name="Schwartz D."/>
            <person name="Kalinowski J."/>
        </authorList>
    </citation>
    <scope>NUCLEOTIDE SEQUENCE [LARGE SCALE GENOMIC DNA]</scope>
    <source>
        <strain evidence="6 7">DSM 7358</strain>
    </source>
</reference>
<gene>
    <name evidence="6" type="ORF">AFR_27980</name>
</gene>
<dbReference type="SMART" id="SM01012">
    <property type="entry name" value="ANTAR"/>
    <property type="match status" value="1"/>
</dbReference>
<dbReference type="AlphaFoldDB" id="U5W4B2"/>
<dbReference type="PROSITE" id="PS50921">
    <property type="entry name" value="ANTAR"/>
    <property type="match status" value="1"/>
</dbReference>
<dbReference type="HOGENOM" id="CLU_074354_0_0_11"/>
<dbReference type="SUPFAM" id="SSF52172">
    <property type="entry name" value="CheY-like"/>
    <property type="match status" value="1"/>
</dbReference>
<dbReference type="eggNOG" id="COG3707">
    <property type="taxonomic scope" value="Bacteria"/>
</dbReference>
<dbReference type="Pfam" id="PF13185">
    <property type="entry name" value="GAF_2"/>
    <property type="match status" value="1"/>
</dbReference>
<sequence>MSMPSKTLDPHTAFAALARINLAETDLDGVLTHVAELAQRTVPGADDVSVTMVHRSTAETAVSTGDRALVLDEWQYREGLGPCLKAAAEKLTVSVPDLASDDRWPDWGAHAVSSGARSSLSVGLPIEDEIDGALNIYSTRRYAFGEDAILLAQTFAGYATVALSNAKRYGSTSDLVRDLQASMTSRAVIEQAKGIIMGRQRCSAEQAFTILTRIAQDRNRDVRDIATAVVARAEGRGGS</sequence>